<dbReference type="AlphaFoldDB" id="A0A645FP19"/>
<protein>
    <submittedName>
        <fullName evidence="1">Uncharacterized protein</fullName>
    </submittedName>
</protein>
<accession>A0A645FP19</accession>
<sequence length="249" mass="27666">MSAQREGQGNVLVFYIVHAHKPRFKLCSADLLKDFQQSVVANELGGGQDIAVPIDRLVAQALGDDPRDVPNIYKLEQSQVVFGMGDAFSRKDQVKIKGFPGRVVVRAVYKGGAEDGEGDVIQCAGFRRFFFQKRFSPGVFPHRSGSRGRDSGAILSFWVIAGRPERRAGTDVDVSPGFTGDVFEKGFNVAFRICAKIHHRVEADGRQHPLKSGFIMPVAFVFRDARQIQRKTPPVEHMQRKTVRLGQAL</sequence>
<comment type="caution">
    <text evidence="1">The sequence shown here is derived from an EMBL/GenBank/DDBJ whole genome shotgun (WGS) entry which is preliminary data.</text>
</comment>
<proteinExistence type="predicted"/>
<name>A0A645FP19_9ZZZZ</name>
<dbReference type="EMBL" id="VSSQ01061808">
    <property type="protein sequence ID" value="MPN15099.1"/>
    <property type="molecule type" value="Genomic_DNA"/>
</dbReference>
<organism evidence="1">
    <name type="scientific">bioreactor metagenome</name>
    <dbReference type="NCBI Taxonomy" id="1076179"/>
    <lineage>
        <taxon>unclassified sequences</taxon>
        <taxon>metagenomes</taxon>
        <taxon>ecological metagenomes</taxon>
    </lineage>
</organism>
<gene>
    <name evidence="1" type="ORF">SDC9_162428</name>
</gene>
<evidence type="ECO:0000313" key="1">
    <source>
        <dbReference type="EMBL" id="MPN15099.1"/>
    </source>
</evidence>
<reference evidence="1" key="1">
    <citation type="submission" date="2019-08" db="EMBL/GenBank/DDBJ databases">
        <authorList>
            <person name="Kucharzyk K."/>
            <person name="Murdoch R.W."/>
            <person name="Higgins S."/>
            <person name="Loffler F."/>
        </authorList>
    </citation>
    <scope>NUCLEOTIDE SEQUENCE</scope>
</reference>